<protein>
    <submittedName>
        <fullName evidence="2">Uncharacterized protein</fullName>
    </submittedName>
</protein>
<evidence type="ECO:0000256" key="1">
    <source>
        <dbReference type="SAM" id="Phobius"/>
    </source>
</evidence>
<accession>A0A5E7CPJ4</accession>
<keyword evidence="1" id="KW-0472">Membrane</keyword>
<keyword evidence="1" id="KW-1133">Transmembrane helix</keyword>
<dbReference type="Proteomes" id="UP000381093">
    <property type="component" value="Unassembled WGS sequence"/>
</dbReference>
<organism evidence="2 3">
    <name type="scientific">Pseudomonas fluorescens</name>
    <dbReference type="NCBI Taxonomy" id="294"/>
    <lineage>
        <taxon>Bacteria</taxon>
        <taxon>Pseudomonadati</taxon>
        <taxon>Pseudomonadota</taxon>
        <taxon>Gammaproteobacteria</taxon>
        <taxon>Pseudomonadales</taxon>
        <taxon>Pseudomonadaceae</taxon>
        <taxon>Pseudomonas</taxon>
    </lineage>
</organism>
<dbReference type="AlphaFoldDB" id="A0A5E7CPJ4"/>
<sequence>MVCMYIIYFYTICNGLFFLSILLHLFRCEHPVTPMSGQKILLCKHIKLKHIFVVGRFKKGFF</sequence>
<evidence type="ECO:0000313" key="2">
    <source>
        <dbReference type="EMBL" id="VVN97241.1"/>
    </source>
</evidence>
<dbReference type="EMBL" id="CABVHW010000006">
    <property type="protein sequence ID" value="VVN97241.1"/>
    <property type="molecule type" value="Genomic_DNA"/>
</dbReference>
<reference evidence="2 3" key="1">
    <citation type="submission" date="2019-09" db="EMBL/GenBank/DDBJ databases">
        <authorList>
            <person name="Chandra G."/>
            <person name="Truman W A."/>
        </authorList>
    </citation>
    <scope>NUCLEOTIDE SEQUENCE [LARGE SCALE GENOMIC DNA]</scope>
    <source>
        <strain evidence="2">PS710</strain>
    </source>
</reference>
<proteinExistence type="predicted"/>
<gene>
    <name evidence="2" type="ORF">PS710_02365</name>
</gene>
<keyword evidence="1" id="KW-0812">Transmembrane</keyword>
<feature type="transmembrane region" description="Helical" evidence="1">
    <location>
        <begin position="6"/>
        <end position="26"/>
    </location>
</feature>
<name>A0A5E7CPJ4_PSEFL</name>
<evidence type="ECO:0000313" key="3">
    <source>
        <dbReference type="Proteomes" id="UP000381093"/>
    </source>
</evidence>